<dbReference type="RefSeq" id="WP_319845082.1">
    <property type="nucleotide sequence ID" value="NZ_JAXAFJ010000008.1"/>
</dbReference>
<gene>
    <name evidence="3" type="ORF">SCD90_12865</name>
</gene>
<dbReference type="PANTHER" id="PTHR30024:SF21">
    <property type="entry name" value="ABC TRANSPORTER SUBSTRATE-BINDING PROTEIN"/>
    <property type="match status" value="1"/>
</dbReference>
<feature type="signal peptide" evidence="1">
    <location>
        <begin position="1"/>
        <end position="23"/>
    </location>
</feature>
<evidence type="ECO:0000313" key="4">
    <source>
        <dbReference type="Proteomes" id="UP001274321"/>
    </source>
</evidence>
<sequence>MAFRVTALVVAALTALVAGPASAKEAPPEVVRIFGQGAGYGKPHGHSVIAVLKEKKLLEEEFAGENVRFEWTFPQGTGPAINEAIANGQADFANYGGLPNIVGRASGLPTKIVASYGVTNSYLVTGKNVPADSIEDLKGKKIGVAFGTVNHLSFRRYLEKRGLSERDFKVFNLKAADQSSALTSGDIDAAFGSPNLIELALSGVGKITYSSRGEIGPANQFGAFTVTEGFAAKYPETTQRIVASFVKAAAWASDEKNRKELIDIWELNGTPRASLELDSESQDPRSRFSPLLDEFTLAKYETGSAFAIESKFIRQPVDLKTWIDPSFLNKAVKDLGLEGFWKTRRADGTPLS</sequence>
<evidence type="ECO:0000259" key="2">
    <source>
        <dbReference type="Pfam" id="PF09084"/>
    </source>
</evidence>
<name>A0ABU4RQ55_9HYPH</name>
<dbReference type="PANTHER" id="PTHR30024">
    <property type="entry name" value="ALIPHATIC SULFONATES-BINDING PROTEIN-RELATED"/>
    <property type="match status" value="1"/>
</dbReference>
<proteinExistence type="predicted"/>
<dbReference type="SUPFAM" id="SSF53850">
    <property type="entry name" value="Periplasmic binding protein-like II"/>
    <property type="match status" value="1"/>
</dbReference>
<dbReference type="Proteomes" id="UP001274321">
    <property type="component" value="Unassembled WGS sequence"/>
</dbReference>
<evidence type="ECO:0000256" key="1">
    <source>
        <dbReference type="SAM" id="SignalP"/>
    </source>
</evidence>
<organism evidence="3 4">
    <name type="scientific">Terrihabitans rhizophilus</name>
    <dbReference type="NCBI Taxonomy" id="3092662"/>
    <lineage>
        <taxon>Bacteria</taxon>
        <taxon>Pseudomonadati</taxon>
        <taxon>Pseudomonadota</taxon>
        <taxon>Alphaproteobacteria</taxon>
        <taxon>Hyphomicrobiales</taxon>
        <taxon>Terrihabitans</taxon>
    </lineage>
</organism>
<evidence type="ECO:0000313" key="3">
    <source>
        <dbReference type="EMBL" id="MDX6806957.1"/>
    </source>
</evidence>
<dbReference type="InterPro" id="IPR015168">
    <property type="entry name" value="SsuA/THI5"/>
</dbReference>
<dbReference type="Pfam" id="PF09084">
    <property type="entry name" value="NMT1"/>
    <property type="match status" value="1"/>
</dbReference>
<feature type="chain" id="PRO_5046040288" evidence="1">
    <location>
        <begin position="24"/>
        <end position="352"/>
    </location>
</feature>
<keyword evidence="1" id="KW-0732">Signal</keyword>
<comment type="caution">
    <text evidence="3">The sequence shown here is derived from an EMBL/GenBank/DDBJ whole genome shotgun (WGS) entry which is preliminary data.</text>
</comment>
<feature type="domain" description="SsuA/THI5-like" evidence="2">
    <location>
        <begin position="72"/>
        <end position="253"/>
    </location>
</feature>
<keyword evidence="4" id="KW-1185">Reference proteome</keyword>
<protein>
    <submittedName>
        <fullName evidence="3">ABC transporter substrate-binding protein</fullName>
    </submittedName>
</protein>
<dbReference type="EMBL" id="JAXAFJ010000008">
    <property type="protein sequence ID" value="MDX6806957.1"/>
    <property type="molecule type" value="Genomic_DNA"/>
</dbReference>
<accession>A0ABU4RQ55</accession>
<dbReference type="Gene3D" id="3.40.190.10">
    <property type="entry name" value="Periplasmic binding protein-like II"/>
    <property type="match status" value="2"/>
</dbReference>
<reference evidence="3 4" key="1">
    <citation type="submission" date="2023-11" db="EMBL/GenBank/DDBJ databases">
        <authorList>
            <person name="Bao R."/>
        </authorList>
    </citation>
    <scope>NUCLEOTIDE SEQUENCE [LARGE SCALE GENOMIC DNA]</scope>
    <source>
        <strain evidence="3 4">PJ23</strain>
    </source>
</reference>